<dbReference type="GO" id="GO:0098552">
    <property type="term" value="C:side of membrane"/>
    <property type="evidence" value="ECO:0007669"/>
    <property type="project" value="UniProtKB-KW"/>
</dbReference>
<evidence type="ECO:0000256" key="2">
    <source>
        <dbReference type="ARBA" id="ARBA00009748"/>
    </source>
</evidence>
<evidence type="ECO:0000313" key="13">
    <source>
        <dbReference type="Proteomes" id="UP000834106"/>
    </source>
</evidence>
<keyword evidence="7" id="KW-0325">Glycoprotein</keyword>
<comment type="similarity">
    <text evidence="2">Belongs to the plant LTP family.</text>
</comment>
<evidence type="ECO:0000259" key="11">
    <source>
        <dbReference type="SMART" id="SM00499"/>
    </source>
</evidence>
<dbReference type="GO" id="GO:0005886">
    <property type="term" value="C:plasma membrane"/>
    <property type="evidence" value="ECO:0007669"/>
    <property type="project" value="UniProtKB-SubCell"/>
</dbReference>
<evidence type="ECO:0000313" key="12">
    <source>
        <dbReference type="EMBL" id="CAI9779398.1"/>
    </source>
</evidence>
<dbReference type="EMBL" id="OU503051">
    <property type="protein sequence ID" value="CAI9779398.1"/>
    <property type="molecule type" value="Genomic_DNA"/>
</dbReference>
<dbReference type="InterPro" id="IPR036312">
    <property type="entry name" value="Bifun_inhib/LTP/seed_sf"/>
</dbReference>
<evidence type="ECO:0000256" key="4">
    <source>
        <dbReference type="ARBA" id="ARBA00022622"/>
    </source>
</evidence>
<proteinExistence type="inferred from homology"/>
<dbReference type="InterPro" id="IPR043325">
    <property type="entry name" value="LTSS"/>
</dbReference>
<dbReference type="PANTHER" id="PTHR33044">
    <property type="entry name" value="BIFUNCTIONAL INHIBITOR/LIPID-TRANSFER PROTEIN/SEED STORAGE 2S ALBUMIN SUPERFAMILY PROTEIN-RELATED"/>
    <property type="match status" value="1"/>
</dbReference>
<evidence type="ECO:0000256" key="6">
    <source>
        <dbReference type="ARBA" id="ARBA00023157"/>
    </source>
</evidence>
<sequence>MVKKIEAKFLATLFVFMAICGGFVAGGADTELENKCSAEFQKVTACLAFATGKAAAPSTGCCDAVKDLKESEPACLCFFILQIHNGSNPNIKQTGVQESRLLQLPSVCKLTNASITECPKLLHLPANSSDAAIFTNANATMTTPGTSPPTNTGGSNEFRHGPQQLTVLMTVVMAIFFYAFPAGV</sequence>
<dbReference type="Proteomes" id="UP000834106">
    <property type="component" value="Chromosome 16"/>
</dbReference>
<feature type="signal peptide" evidence="10">
    <location>
        <begin position="1"/>
        <end position="26"/>
    </location>
</feature>
<organism evidence="12 13">
    <name type="scientific">Fraxinus pennsylvanica</name>
    <dbReference type="NCBI Taxonomy" id="56036"/>
    <lineage>
        <taxon>Eukaryota</taxon>
        <taxon>Viridiplantae</taxon>
        <taxon>Streptophyta</taxon>
        <taxon>Embryophyta</taxon>
        <taxon>Tracheophyta</taxon>
        <taxon>Spermatophyta</taxon>
        <taxon>Magnoliopsida</taxon>
        <taxon>eudicotyledons</taxon>
        <taxon>Gunneridae</taxon>
        <taxon>Pentapetalae</taxon>
        <taxon>asterids</taxon>
        <taxon>lamiids</taxon>
        <taxon>Lamiales</taxon>
        <taxon>Oleaceae</taxon>
        <taxon>Oleeae</taxon>
        <taxon>Fraxinus</taxon>
    </lineage>
</organism>
<evidence type="ECO:0000256" key="1">
    <source>
        <dbReference type="ARBA" id="ARBA00004609"/>
    </source>
</evidence>
<keyword evidence="9" id="KW-0812">Transmembrane</keyword>
<dbReference type="SUPFAM" id="SSF47699">
    <property type="entry name" value="Bifunctional inhibitor/lipid-transfer protein/seed storage 2S albumin"/>
    <property type="match status" value="1"/>
</dbReference>
<keyword evidence="8" id="KW-0449">Lipoprotein</keyword>
<feature type="transmembrane region" description="Helical" evidence="9">
    <location>
        <begin position="165"/>
        <end position="183"/>
    </location>
</feature>
<evidence type="ECO:0000256" key="5">
    <source>
        <dbReference type="ARBA" id="ARBA00022729"/>
    </source>
</evidence>
<dbReference type="AlphaFoldDB" id="A0AAD2E7R9"/>
<dbReference type="SMART" id="SM00499">
    <property type="entry name" value="AAI"/>
    <property type="match status" value="1"/>
</dbReference>
<name>A0AAD2E7R9_9LAMI</name>
<keyword evidence="9" id="KW-0472">Membrane</keyword>
<comment type="subcellular location">
    <subcellularLocation>
        <location evidence="1">Cell membrane</location>
        <topology evidence="1">Lipid-anchor</topology>
        <topology evidence="1">GPI-anchor</topology>
    </subcellularLocation>
</comment>
<accession>A0AAD2E7R9</accession>
<feature type="chain" id="PRO_5042028000" description="Bifunctional inhibitor/plant lipid transfer protein/seed storage helical domain-containing protein" evidence="10">
    <location>
        <begin position="27"/>
        <end position="184"/>
    </location>
</feature>
<protein>
    <recommendedName>
        <fullName evidence="11">Bifunctional inhibitor/plant lipid transfer protein/seed storage helical domain-containing protein</fullName>
    </recommendedName>
</protein>
<feature type="domain" description="Bifunctional inhibitor/plant lipid transfer protein/seed storage helical" evidence="11">
    <location>
        <begin position="36"/>
        <end position="118"/>
    </location>
</feature>
<keyword evidence="13" id="KW-1185">Reference proteome</keyword>
<evidence type="ECO:0000256" key="9">
    <source>
        <dbReference type="SAM" id="Phobius"/>
    </source>
</evidence>
<dbReference type="InterPro" id="IPR016140">
    <property type="entry name" value="Bifunc_inhib/LTP/seed_store"/>
</dbReference>
<dbReference type="CDD" id="cd00010">
    <property type="entry name" value="AAI_LTSS"/>
    <property type="match status" value="1"/>
</dbReference>
<evidence type="ECO:0000256" key="10">
    <source>
        <dbReference type="SAM" id="SignalP"/>
    </source>
</evidence>
<keyword evidence="3" id="KW-1003">Cell membrane</keyword>
<reference evidence="12" key="1">
    <citation type="submission" date="2023-05" db="EMBL/GenBank/DDBJ databases">
        <authorList>
            <person name="Huff M."/>
        </authorList>
    </citation>
    <scope>NUCLEOTIDE SEQUENCE</scope>
</reference>
<evidence type="ECO:0000256" key="7">
    <source>
        <dbReference type="ARBA" id="ARBA00023180"/>
    </source>
</evidence>
<keyword evidence="4" id="KW-0336">GPI-anchor</keyword>
<keyword evidence="6" id="KW-1015">Disulfide bond</keyword>
<keyword evidence="9" id="KW-1133">Transmembrane helix</keyword>
<gene>
    <name evidence="12" type="ORF">FPE_LOCUS26828</name>
</gene>
<evidence type="ECO:0000256" key="8">
    <source>
        <dbReference type="ARBA" id="ARBA00023288"/>
    </source>
</evidence>
<evidence type="ECO:0000256" key="3">
    <source>
        <dbReference type="ARBA" id="ARBA00022475"/>
    </source>
</evidence>
<keyword evidence="5 10" id="KW-0732">Signal</keyword>
<dbReference type="Gene3D" id="1.10.110.10">
    <property type="entry name" value="Plant lipid-transfer and hydrophobic proteins"/>
    <property type="match status" value="1"/>
</dbReference>
<dbReference type="Pfam" id="PF14368">
    <property type="entry name" value="LTP_2"/>
    <property type="match status" value="1"/>
</dbReference>